<keyword evidence="1" id="KW-1133">Transmembrane helix</keyword>
<comment type="caution">
    <text evidence="2">The sequence shown here is derived from an EMBL/GenBank/DDBJ whole genome shotgun (WGS) entry which is preliminary data.</text>
</comment>
<reference evidence="2 3" key="1">
    <citation type="submission" date="2018-05" db="EMBL/GenBank/DDBJ databases">
        <title>A metagenomic window into the 2 km-deep terrestrial subsurface aquifer revealed taxonomically and functionally diverse microbial community comprising novel uncultured bacterial lineages.</title>
        <authorList>
            <person name="Kadnikov V.V."/>
            <person name="Mardanov A.V."/>
            <person name="Beletsky A.V."/>
            <person name="Banks D."/>
            <person name="Pimenov N.V."/>
            <person name="Frank Y.A."/>
            <person name="Karnachuk O.V."/>
            <person name="Ravin N.V."/>
        </authorList>
    </citation>
    <scope>NUCLEOTIDE SEQUENCE [LARGE SCALE GENOMIC DNA]</scope>
    <source>
        <strain evidence="2">BY5</strain>
    </source>
</reference>
<evidence type="ECO:0000313" key="3">
    <source>
        <dbReference type="Proteomes" id="UP000252355"/>
    </source>
</evidence>
<proteinExistence type="predicted"/>
<evidence type="ECO:0000256" key="1">
    <source>
        <dbReference type="SAM" id="Phobius"/>
    </source>
</evidence>
<protein>
    <submittedName>
        <fullName evidence="2">Permeases of the major facilitator superfamily</fullName>
    </submittedName>
</protein>
<feature type="transmembrane region" description="Helical" evidence="1">
    <location>
        <begin position="281"/>
        <end position="305"/>
    </location>
</feature>
<organism evidence="2 3">
    <name type="scientific">Candidatus Ozemobacter sibiricus</name>
    <dbReference type="NCBI Taxonomy" id="2268124"/>
    <lineage>
        <taxon>Bacteria</taxon>
        <taxon>Candidatus Ozemobacteria</taxon>
        <taxon>Candidatus Ozemobacterales</taxon>
        <taxon>Candidatus Ozemobacteraceae</taxon>
        <taxon>Candidatus Ozemobacter</taxon>
    </lineage>
</organism>
<sequence>MPGSSPSEAQAVAPGSPSPAVYPASRAHLGPACLLIGLFLVYGVAAAPPEGVLAAWSRLLRAPCLVGTDFLALAGPAALVNAAVLGLIGLAIILLLRVDRPGYEVAGLSLWMGCGLIGKHVLNIWPTIAGVMLFRRVSGRSWRELFPPLFFGTTLAPVFSQYAFGAGLGPAGVALGLGLGVLAGFLLAALMDHVYTFHLGQNLYNIGTAGGFVGIVIAMTMRGFGLENHPAPTWSTAWSGPLTWLMGAFFLGLIGWGLAAGADGAGYLQMVRSSGRLPTEFIRLAGWGNTLVNMGIMGLIGLLYVRGVGGAVNGPTVAGMLALSGFGAMGKHPRNCLPIMAGVWAVCWPKIWAPADPGPLLAALFCTTLAPFCGRFGLLAGFVAGALHLPMVMHVGQIHGFLNLYNNGFAGGLTMMIVVGVLKGICPGVLGESNESARPAASPVAIATLPEGGGTGAPAGR</sequence>
<feature type="transmembrane region" description="Helical" evidence="1">
    <location>
        <begin position="203"/>
        <end position="221"/>
    </location>
</feature>
<name>A0A367ZPH5_9BACT</name>
<feature type="transmembrane region" description="Helical" evidence="1">
    <location>
        <begin position="108"/>
        <end position="133"/>
    </location>
</feature>
<feature type="transmembrane region" description="Helical" evidence="1">
    <location>
        <begin position="145"/>
        <end position="164"/>
    </location>
</feature>
<keyword evidence="1" id="KW-0472">Membrane</keyword>
<keyword evidence="1" id="KW-0812">Transmembrane</keyword>
<feature type="transmembrane region" description="Helical" evidence="1">
    <location>
        <begin position="361"/>
        <end position="387"/>
    </location>
</feature>
<feature type="transmembrane region" description="Helical" evidence="1">
    <location>
        <begin position="241"/>
        <end position="260"/>
    </location>
</feature>
<dbReference type="EMBL" id="QOQW01000011">
    <property type="protein sequence ID" value="RCK79649.1"/>
    <property type="molecule type" value="Genomic_DNA"/>
</dbReference>
<dbReference type="AlphaFoldDB" id="A0A367ZPH5"/>
<dbReference type="InterPro" id="IPR011470">
    <property type="entry name" value="DUF1576"/>
</dbReference>
<accession>A0A367ZPH5</accession>
<gene>
    <name evidence="2" type="ORF">OZSIB_4121</name>
</gene>
<dbReference type="Proteomes" id="UP000252355">
    <property type="component" value="Unassembled WGS sequence"/>
</dbReference>
<feature type="transmembrane region" description="Helical" evidence="1">
    <location>
        <begin position="408"/>
        <end position="430"/>
    </location>
</feature>
<feature type="transmembrane region" description="Helical" evidence="1">
    <location>
        <begin position="170"/>
        <end position="191"/>
    </location>
</feature>
<dbReference type="Pfam" id="PF07613">
    <property type="entry name" value="DUF1576"/>
    <property type="match status" value="2"/>
</dbReference>
<feature type="transmembrane region" description="Helical" evidence="1">
    <location>
        <begin position="311"/>
        <end position="329"/>
    </location>
</feature>
<feature type="transmembrane region" description="Helical" evidence="1">
    <location>
        <begin position="29"/>
        <end position="49"/>
    </location>
</feature>
<feature type="transmembrane region" description="Helical" evidence="1">
    <location>
        <begin position="70"/>
        <end position="96"/>
    </location>
</feature>
<evidence type="ECO:0000313" key="2">
    <source>
        <dbReference type="EMBL" id="RCK79649.1"/>
    </source>
</evidence>